<evidence type="ECO:0000313" key="3">
    <source>
        <dbReference type="Proteomes" id="UP001216558"/>
    </source>
</evidence>
<reference evidence="2 3" key="1">
    <citation type="submission" date="2022-10" db="EMBL/GenBank/DDBJ databases">
        <title>Erythrobacter sp. sf7 Genome sequencing.</title>
        <authorList>
            <person name="Park S."/>
        </authorList>
    </citation>
    <scope>NUCLEOTIDE SEQUENCE [LARGE SCALE GENOMIC DNA]</scope>
    <source>
        <strain evidence="3">sf7</strain>
    </source>
</reference>
<gene>
    <name evidence="2" type="ORF">OIK40_02220</name>
</gene>
<dbReference type="Proteomes" id="UP001216558">
    <property type="component" value="Unassembled WGS sequence"/>
</dbReference>
<keyword evidence="3" id="KW-1185">Reference proteome</keyword>
<dbReference type="Gene3D" id="3.40.470.10">
    <property type="entry name" value="Uracil-DNA glycosylase-like domain"/>
    <property type="match status" value="1"/>
</dbReference>
<feature type="region of interest" description="Disordered" evidence="1">
    <location>
        <begin position="50"/>
        <end position="90"/>
    </location>
</feature>
<dbReference type="InterPro" id="IPR036895">
    <property type="entry name" value="Uracil-DNA_glycosylase-like_sf"/>
</dbReference>
<protein>
    <recommendedName>
        <fullName evidence="4">Uracil-DNA glycosylase-like domain-containing protein</fullName>
    </recommendedName>
</protein>
<evidence type="ECO:0008006" key="4">
    <source>
        <dbReference type="Google" id="ProtNLM"/>
    </source>
</evidence>
<dbReference type="SUPFAM" id="SSF52141">
    <property type="entry name" value="Uracil-DNA glycosylase-like"/>
    <property type="match status" value="1"/>
</dbReference>
<sequence length="264" mass="27993">MTRPEPSLARELDAALSWWQAAGVTHDFTDDATAWLADATSLAAEASPSAARAKPVDAGSQQAQIAARNTPVSPAEPPRPARRDLLGESPPADLAGFRDWWMTAPALGTANTFPRIAPRGTAGAALMVLVPQPEEGDRERLLDGPQGRLLANIIAATGLDEDAVYIASALPCHTPMADLSALAAGGMDAVTAHHVALAAPQRVLVLGTALTPMLGATDANGLREINHNSGTLPVMVSETLEAMMDMPRLKARFWRRWMEWSASR</sequence>
<organism evidence="2 3">
    <name type="scientific">Erythrobacter fulvus</name>
    <dbReference type="NCBI Taxonomy" id="2987523"/>
    <lineage>
        <taxon>Bacteria</taxon>
        <taxon>Pseudomonadati</taxon>
        <taxon>Pseudomonadota</taxon>
        <taxon>Alphaproteobacteria</taxon>
        <taxon>Sphingomonadales</taxon>
        <taxon>Erythrobacteraceae</taxon>
        <taxon>Erythrobacter/Porphyrobacter group</taxon>
        <taxon>Erythrobacter</taxon>
    </lineage>
</organism>
<evidence type="ECO:0000256" key="1">
    <source>
        <dbReference type="SAM" id="MobiDB-lite"/>
    </source>
</evidence>
<dbReference type="RefSeq" id="WP_273675807.1">
    <property type="nucleotide sequence ID" value="NZ_JAQQXQ010000001.1"/>
</dbReference>
<proteinExistence type="predicted"/>
<comment type="caution">
    <text evidence="2">The sequence shown here is derived from an EMBL/GenBank/DDBJ whole genome shotgun (WGS) entry which is preliminary data.</text>
</comment>
<accession>A0ABT5JLG3</accession>
<evidence type="ECO:0000313" key="2">
    <source>
        <dbReference type="EMBL" id="MDC8753454.1"/>
    </source>
</evidence>
<dbReference type="EMBL" id="JAQQXQ010000001">
    <property type="protein sequence ID" value="MDC8753454.1"/>
    <property type="molecule type" value="Genomic_DNA"/>
</dbReference>
<name>A0ABT5JLG3_9SPHN</name>